<protein>
    <submittedName>
        <fullName evidence="2">Surface-anchored protein</fullName>
    </submittedName>
</protein>
<dbReference type="EMBL" id="SNWQ01000012">
    <property type="protein sequence ID" value="TDO45892.1"/>
    <property type="molecule type" value="Genomic_DNA"/>
</dbReference>
<evidence type="ECO:0000313" key="2">
    <source>
        <dbReference type="EMBL" id="TDO45892.1"/>
    </source>
</evidence>
<proteinExistence type="predicted"/>
<dbReference type="NCBIfam" id="NF038134">
    <property type="entry name" value="choice_anch_M"/>
    <property type="match status" value="1"/>
</dbReference>
<dbReference type="AlphaFoldDB" id="A0A4R6KA90"/>
<dbReference type="OrthoDB" id="4424311at2"/>
<reference evidence="2 3" key="1">
    <citation type="submission" date="2019-03" db="EMBL/GenBank/DDBJ databases">
        <title>Genomic Encyclopedia of Type Strains, Phase III (KMG-III): the genomes of soil and plant-associated and newly described type strains.</title>
        <authorList>
            <person name="Whitman W."/>
        </authorList>
    </citation>
    <scope>NUCLEOTIDE SEQUENCE [LARGE SCALE GENOMIC DNA]</scope>
    <source>
        <strain evidence="2 3">VKM Ac-2527</strain>
    </source>
</reference>
<dbReference type="InterPro" id="IPR022435">
    <property type="entry name" value="Surface-anchored_actinobac"/>
</dbReference>
<keyword evidence="3" id="KW-1185">Reference proteome</keyword>
<sequence length="220" mass="22694">MRKRYRVALPAAAVLALSGLTLSGLGLPAQAAPCVVLDQGHVDVIGIAFENGAFDLHVHDEENAAEYAPDEVQLVAKPGSEIAVPDDPQYGFLGAAGDPVWVLPQVQNPDLLWPGIGAEEVEPGVFSGDALKVDIVGASGPADVSIFTTDAFGAPTVLVDSGDGLPDRINTSAGGHLHANWAFEAPGTYKLKVRVSGTLAATGENVTSPIATYVFKVVSA</sequence>
<dbReference type="NCBIfam" id="TIGR03769">
    <property type="entry name" value="P_ac_wall_RPT"/>
    <property type="match status" value="1"/>
</dbReference>
<dbReference type="RefSeq" id="WP_133802502.1">
    <property type="nucleotide sequence ID" value="NZ_SNWQ01000012.1"/>
</dbReference>
<gene>
    <name evidence="2" type="ORF">EV643_112221</name>
</gene>
<name>A0A4R6KA90_9ACTN</name>
<keyword evidence="1" id="KW-0732">Signal</keyword>
<dbReference type="Proteomes" id="UP000295388">
    <property type="component" value="Unassembled WGS sequence"/>
</dbReference>
<evidence type="ECO:0000313" key="3">
    <source>
        <dbReference type="Proteomes" id="UP000295388"/>
    </source>
</evidence>
<evidence type="ECO:0000256" key="1">
    <source>
        <dbReference type="SAM" id="SignalP"/>
    </source>
</evidence>
<comment type="caution">
    <text evidence="2">The sequence shown here is derived from an EMBL/GenBank/DDBJ whole genome shotgun (WGS) entry which is preliminary data.</text>
</comment>
<feature type="chain" id="PRO_5020767991" evidence="1">
    <location>
        <begin position="32"/>
        <end position="220"/>
    </location>
</feature>
<organism evidence="2 3">
    <name type="scientific">Kribbella caucasensis</name>
    <dbReference type="NCBI Taxonomy" id="2512215"/>
    <lineage>
        <taxon>Bacteria</taxon>
        <taxon>Bacillati</taxon>
        <taxon>Actinomycetota</taxon>
        <taxon>Actinomycetes</taxon>
        <taxon>Propionibacteriales</taxon>
        <taxon>Kribbellaceae</taxon>
        <taxon>Kribbella</taxon>
    </lineage>
</organism>
<accession>A0A4R6KA90</accession>
<feature type="signal peptide" evidence="1">
    <location>
        <begin position="1"/>
        <end position="31"/>
    </location>
</feature>